<dbReference type="InterPro" id="IPR050171">
    <property type="entry name" value="MFS_Transporters"/>
</dbReference>
<feature type="transmembrane region" description="Helical" evidence="7">
    <location>
        <begin position="44"/>
        <end position="66"/>
    </location>
</feature>
<evidence type="ECO:0000256" key="6">
    <source>
        <dbReference type="ARBA" id="ARBA00023136"/>
    </source>
</evidence>
<dbReference type="Proteomes" id="UP000646911">
    <property type="component" value="Unassembled WGS sequence"/>
</dbReference>
<feature type="transmembrane region" description="Helical" evidence="7">
    <location>
        <begin position="302"/>
        <end position="326"/>
    </location>
</feature>
<accession>A0ABR6ZDF7</accession>
<dbReference type="PANTHER" id="PTHR23517">
    <property type="entry name" value="RESISTANCE PROTEIN MDTM, PUTATIVE-RELATED-RELATED"/>
    <property type="match status" value="1"/>
</dbReference>
<sequence length="436" mass="47145">MSRFPAPVIRLLFSSFVFVMGRAVALPFMALYLHEHLGINQQTIGWVLGGSIFFSTLFSLYAGYLADRLSKNLLMKLAGVVVAVCTVSLTIAPNAWTALLALMCIESALTLRGISLKATLADLLPPEQRPKAFSLNYTLINVAFALGPVLGAWLFAIKVSGPLWLAAGFSLLASQVLGRPAAIVKAATSEIKSSPAGFMATMRVLRSDSRLILFTLGSVLTSFVFGRFVSGYLSQYLIVSQGTQATAQLLPFILITNAVTVVVLQYPVGKLMQQKYLFRWVSLGAMLYAAGLLGFMHASSAVSWVVATLVFTVGEVIVIPCEYMFIDMIAPADKRGSYYGAQSLAMFGAALNPVICGYLLVHFHSDVMFWVLISAALLGVLLYFAGTRSKPAEEHVSEASETEPVPAVCKPQTCLSVLAASKQFAGNRVKNLYPFY</sequence>
<feature type="transmembrane region" description="Helical" evidence="7">
    <location>
        <begin position="73"/>
        <end position="92"/>
    </location>
</feature>
<evidence type="ECO:0000259" key="8">
    <source>
        <dbReference type="PROSITE" id="PS50850"/>
    </source>
</evidence>
<organism evidence="9 10">
    <name type="scientific">Undibacterium umbellatum</name>
    <dbReference type="NCBI Taxonomy" id="2762300"/>
    <lineage>
        <taxon>Bacteria</taxon>
        <taxon>Pseudomonadati</taxon>
        <taxon>Pseudomonadota</taxon>
        <taxon>Betaproteobacteria</taxon>
        <taxon>Burkholderiales</taxon>
        <taxon>Oxalobacteraceae</taxon>
        <taxon>Undibacterium</taxon>
    </lineage>
</organism>
<comment type="caution">
    <text evidence="9">The sequence shown here is derived from an EMBL/GenBank/DDBJ whole genome shotgun (WGS) entry which is preliminary data.</text>
</comment>
<feature type="transmembrane region" description="Helical" evidence="7">
    <location>
        <begin position="245"/>
        <end position="264"/>
    </location>
</feature>
<keyword evidence="6 7" id="KW-0472">Membrane</keyword>
<dbReference type="InterPro" id="IPR011701">
    <property type="entry name" value="MFS"/>
</dbReference>
<dbReference type="Pfam" id="PF07690">
    <property type="entry name" value="MFS_1"/>
    <property type="match status" value="1"/>
</dbReference>
<dbReference type="InterPro" id="IPR036259">
    <property type="entry name" value="MFS_trans_sf"/>
</dbReference>
<dbReference type="Gene3D" id="1.20.1250.20">
    <property type="entry name" value="MFS general substrate transporter like domains"/>
    <property type="match status" value="1"/>
</dbReference>
<reference evidence="9 10" key="1">
    <citation type="submission" date="2020-08" db="EMBL/GenBank/DDBJ databases">
        <title>Novel species isolated from subtropical streams in China.</title>
        <authorList>
            <person name="Lu H."/>
        </authorList>
    </citation>
    <scope>NUCLEOTIDE SEQUENCE [LARGE SCALE GENOMIC DNA]</scope>
    <source>
        <strain evidence="9 10">NL8W</strain>
    </source>
</reference>
<dbReference type="PROSITE" id="PS50850">
    <property type="entry name" value="MFS"/>
    <property type="match status" value="1"/>
</dbReference>
<feature type="transmembrane region" description="Helical" evidence="7">
    <location>
        <begin position="338"/>
        <end position="361"/>
    </location>
</feature>
<keyword evidence="2" id="KW-0813">Transport</keyword>
<feature type="transmembrane region" description="Helical" evidence="7">
    <location>
        <begin position="12"/>
        <end position="32"/>
    </location>
</feature>
<gene>
    <name evidence="9" type="ORF">H8L47_17595</name>
</gene>
<evidence type="ECO:0000256" key="2">
    <source>
        <dbReference type="ARBA" id="ARBA00022448"/>
    </source>
</evidence>
<comment type="subcellular location">
    <subcellularLocation>
        <location evidence="1">Cell membrane</location>
        <topology evidence="1">Multi-pass membrane protein</topology>
    </subcellularLocation>
</comment>
<feature type="transmembrane region" description="Helical" evidence="7">
    <location>
        <begin position="135"/>
        <end position="157"/>
    </location>
</feature>
<keyword evidence="4 7" id="KW-0812">Transmembrane</keyword>
<dbReference type="SUPFAM" id="SSF103473">
    <property type="entry name" value="MFS general substrate transporter"/>
    <property type="match status" value="1"/>
</dbReference>
<evidence type="ECO:0000256" key="4">
    <source>
        <dbReference type="ARBA" id="ARBA00022692"/>
    </source>
</evidence>
<evidence type="ECO:0000256" key="7">
    <source>
        <dbReference type="SAM" id="Phobius"/>
    </source>
</evidence>
<evidence type="ECO:0000313" key="10">
    <source>
        <dbReference type="Proteomes" id="UP000646911"/>
    </source>
</evidence>
<feature type="domain" description="Major facilitator superfamily (MFS) profile" evidence="8">
    <location>
        <begin position="7"/>
        <end position="391"/>
    </location>
</feature>
<keyword evidence="5 7" id="KW-1133">Transmembrane helix</keyword>
<proteinExistence type="predicted"/>
<evidence type="ECO:0000256" key="3">
    <source>
        <dbReference type="ARBA" id="ARBA00022475"/>
    </source>
</evidence>
<evidence type="ECO:0000256" key="1">
    <source>
        <dbReference type="ARBA" id="ARBA00004651"/>
    </source>
</evidence>
<dbReference type="RefSeq" id="WP_186954910.1">
    <property type="nucleotide sequence ID" value="NZ_JACOFX010000010.1"/>
</dbReference>
<dbReference type="EMBL" id="JACOFX010000010">
    <property type="protein sequence ID" value="MBC3909376.1"/>
    <property type="molecule type" value="Genomic_DNA"/>
</dbReference>
<protein>
    <submittedName>
        <fullName evidence="9">MFS transporter</fullName>
    </submittedName>
</protein>
<keyword evidence="10" id="KW-1185">Reference proteome</keyword>
<feature type="transmembrane region" description="Helical" evidence="7">
    <location>
        <begin position="367"/>
        <end position="385"/>
    </location>
</feature>
<dbReference type="PANTHER" id="PTHR23517:SF3">
    <property type="entry name" value="INTEGRAL MEMBRANE TRANSPORT PROTEIN"/>
    <property type="match status" value="1"/>
</dbReference>
<name>A0ABR6ZDF7_9BURK</name>
<evidence type="ECO:0000256" key="5">
    <source>
        <dbReference type="ARBA" id="ARBA00022989"/>
    </source>
</evidence>
<dbReference type="InterPro" id="IPR020846">
    <property type="entry name" value="MFS_dom"/>
</dbReference>
<evidence type="ECO:0000313" key="9">
    <source>
        <dbReference type="EMBL" id="MBC3909376.1"/>
    </source>
</evidence>
<feature type="transmembrane region" description="Helical" evidence="7">
    <location>
        <begin position="211"/>
        <end position="233"/>
    </location>
</feature>
<feature type="transmembrane region" description="Helical" evidence="7">
    <location>
        <begin position="276"/>
        <end position="296"/>
    </location>
</feature>
<keyword evidence="3" id="KW-1003">Cell membrane</keyword>